<dbReference type="Proteomes" id="UP000442694">
    <property type="component" value="Unassembled WGS sequence"/>
</dbReference>
<evidence type="ECO:0000256" key="3">
    <source>
        <dbReference type="ARBA" id="ARBA00022840"/>
    </source>
</evidence>
<proteinExistence type="predicted"/>
<dbReference type="PANTHER" id="PTHR34698:SF2">
    <property type="entry name" value="5-OXOPROLINASE SUBUNIT B"/>
    <property type="match status" value="1"/>
</dbReference>
<dbReference type="InterPro" id="IPR003833">
    <property type="entry name" value="CT_C_D"/>
</dbReference>
<dbReference type="AlphaFoldDB" id="A0A833JC15"/>
<dbReference type="SUPFAM" id="SSF50891">
    <property type="entry name" value="Cyclophilin-like"/>
    <property type="match status" value="1"/>
</dbReference>
<dbReference type="EMBL" id="WFLN01000008">
    <property type="protein sequence ID" value="KAB8029028.1"/>
    <property type="molecule type" value="Genomic_DNA"/>
</dbReference>
<evidence type="ECO:0000313" key="6">
    <source>
        <dbReference type="Proteomes" id="UP000442694"/>
    </source>
</evidence>
<dbReference type="SUPFAM" id="SSF160467">
    <property type="entry name" value="PH0987 N-terminal domain-like"/>
    <property type="match status" value="1"/>
</dbReference>
<protein>
    <submittedName>
        <fullName evidence="5">5-oxoprolinase subunit PxpB</fullName>
        <ecNumber evidence="5">3.5.2.9</ecNumber>
    </submittedName>
</protein>
<dbReference type="Gene3D" id="2.40.100.10">
    <property type="entry name" value="Cyclophilin-like"/>
    <property type="match status" value="1"/>
</dbReference>
<feature type="domain" description="Carboxyltransferase" evidence="4">
    <location>
        <begin position="10"/>
        <end position="208"/>
    </location>
</feature>
<dbReference type="Pfam" id="PF02682">
    <property type="entry name" value="CT_C_D"/>
    <property type="match status" value="1"/>
</dbReference>
<keyword evidence="1" id="KW-0547">Nucleotide-binding</keyword>
<comment type="caution">
    <text evidence="5">The sequence shown here is derived from an EMBL/GenBank/DDBJ whole genome shotgun (WGS) entry which is preliminary data.</text>
</comment>
<gene>
    <name evidence="5" type="primary">pxpB</name>
    <name evidence="5" type="ORF">GCL57_10830</name>
</gene>
<dbReference type="SMART" id="SM00796">
    <property type="entry name" value="AHS1"/>
    <property type="match status" value="1"/>
</dbReference>
<dbReference type="EC" id="3.5.2.9" evidence="5"/>
<dbReference type="InterPro" id="IPR010016">
    <property type="entry name" value="PxpB"/>
</dbReference>
<evidence type="ECO:0000256" key="2">
    <source>
        <dbReference type="ARBA" id="ARBA00022801"/>
    </source>
</evidence>
<keyword evidence="6" id="KW-1185">Reference proteome</keyword>
<organism evidence="5 6">
    <name type="scientific">Fluviispira multicolorata</name>
    <dbReference type="NCBI Taxonomy" id="2654512"/>
    <lineage>
        <taxon>Bacteria</taxon>
        <taxon>Pseudomonadati</taxon>
        <taxon>Bdellovibrionota</taxon>
        <taxon>Oligoflexia</taxon>
        <taxon>Silvanigrellales</taxon>
        <taxon>Silvanigrellaceae</taxon>
        <taxon>Fluviispira</taxon>
    </lineage>
</organism>
<name>A0A833JC15_9BACT</name>
<keyword evidence="2 5" id="KW-0378">Hydrolase</keyword>
<dbReference type="PANTHER" id="PTHR34698">
    <property type="entry name" value="5-OXOPROLINASE SUBUNIT B"/>
    <property type="match status" value="1"/>
</dbReference>
<accession>A0A833JC15</accession>
<keyword evidence="3" id="KW-0067">ATP-binding</keyword>
<dbReference type="GO" id="GO:0005524">
    <property type="term" value="F:ATP binding"/>
    <property type="evidence" value="ECO:0007669"/>
    <property type="project" value="UniProtKB-KW"/>
</dbReference>
<dbReference type="NCBIfam" id="TIGR00370">
    <property type="entry name" value="5-oxoprolinase subunit PxpB"/>
    <property type="match status" value="1"/>
</dbReference>
<reference evidence="5 6" key="1">
    <citation type="submission" date="2019-10" db="EMBL/GenBank/DDBJ databases">
        <title>New genus of Silvanigrellaceae.</title>
        <authorList>
            <person name="Pitt A."/>
            <person name="Hahn M.W."/>
        </authorList>
    </citation>
    <scope>NUCLEOTIDE SEQUENCE [LARGE SCALE GENOMIC DNA]</scope>
    <source>
        <strain evidence="5 6">33A1-SZDP</strain>
    </source>
</reference>
<dbReference type="GO" id="GO:0017168">
    <property type="term" value="F:5-oxoprolinase (ATP-hydrolyzing) activity"/>
    <property type="evidence" value="ECO:0007669"/>
    <property type="project" value="UniProtKB-EC"/>
</dbReference>
<dbReference type="InterPro" id="IPR029000">
    <property type="entry name" value="Cyclophilin-like_dom_sf"/>
</dbReference>
<evidence type="ECO:0000256" key="1">
    <source>
        <dbReference type="ARBA" id="ARBA00022741"/>
    </source>
</evidence>
<sequence length="220" mass="24846">MENILNLKSIHCYILNEYSIVLESSQPVHFSFQQKLWWITENISLNSNIIDVIIGMNNLTVVLNPTNESPSNFLPKLEMLWQQAQLKEFKSREILIPVKYGNQYGPDLNFIAQNSKLSIDEVINIHSNTEYLVYFLGFQPGFAYLEGLSPILATPRRESPRFSVPAGSVGIGGNLTGIYPQKTPGGWNIIGQTNLTLFNPNHFPPTLLQPGDKVRFIPDN</sequence>
<evidence type="ECO:0000259" key="4">
    <source>
        <dbReference type="SMART" id="SM00796"/>
    </source>
</evidence>
<evidence type="ECO:0000313" key="5">
    <source>
        <dbReference type="EMBL" id="KAB8029028.1"/>
    </source>
</evidence>